<proteinExistence type="predicted"/>
<evidence type="ECO:0000313" key="1">
    <source>
        <dbReference type="EMBL" id="SJL13878.1"/>
    </source>
</evidence>
<keyword evidence="2" id="KW-1185">Reference proteome</keyword>
<name>A0A284RYM9_ARMOS</name>
<sequence length="32" mass="3630">MPIWDPKSVDAVNPRLIANNSLPSKRVKKQKV</sequence>
<reference evidence="2" key="1">
    <citation type="journal article" date="2017" name="Nat. Ecol. Evol.">
        <title>Genome expansion and lineage-specific genetic innovations in the forest pathogenic fungi Armillaria.</title>
        <authorList>
            <person name="Sipos G."/>
            <person name="Prasanna A.N."/>
            <person name="Walter M.C."/>
            <person name="O'Connor E."/>
            <person name="Balint B."/>
            <person name="Krizsan K."/>
            <person name="Kiss B."/>
            <person name="Hess J."/>
            <person name="Varga T."/>
            <person name="Slot J."/>
            <person name="Riley R."/>
            <person name="Boka B."/>
            <person name="Rigling D."/>
            <person name="Barry K."/>
            <person name="Lee J."/>
            <person name="Mihaltcheva S."/>
            <person name="LaButti K."/>
            <person name="Lipzen A."/>
            <person name="Waldron R."/>
            <person name="Moloney N.M."/>
            <person name="Sperisen C."/>
            <person name="Kredics L."/>
            <person name="Vagvoelgyi C."/>
            <person name="Patrignani A."/>
            <person name="Fitzpatrick D."/>
            <person name="Nagy I."/>
            <person name="Doyle S."/>
            <person name="Anderson J.B."/>
            <person name="Grigoriev I.V."/>
            <person name="Gueldener U."/>
            <person name="Muensterkoetter M."/>
            <person name="Nagy L.G."/>
        </authorList>
    </citation>
    <scope>NUCLEOTIDE SEQUENCE [LARGE SCALE GENOMIC DNA]</scope>
    <source>
        <strain evidence="2">C18/9</strain>
    </source>
</reference>
<gene>
    <name evidence="1" type="ORF">ARMOST_17327</name>
</gene>
<dbReference type="Proteomes" id="UP000219338">
    <property type="component" value="Unassembled WGS sequence"/>
</dbReference>
<accession>A0A284RYM9</accession>
<organism evidence="1 2">
    <name type="scientific">Armillaria ostoyae</name>
    <name type="common">Armillaria root rot fungus</name>
    <dbReference type="NCBI Taxonomy" id="47428"/>
    <lineage>
        <taxon>Eukaryota</taxon>
        <taxon>Fungi</taxon>
        <taxon>Dikarya</taxon>
        <taxon>Basidiomycota</taxon>
        <taxon>Agaricomycotina</taxon>
        <taxon>Agaricomycetes</taxon>
        <taxon>Agaricomycetidae</taxon>
        <taxon>Agaricales</taxon>
        <taxon>Marasmiineae</taxon>
        <taxon>Physalacriaceae</taxon>
        <taxon>Armillaria</taxon>
    </lineage>
</organism>
<dbReference type="AlphaFoldDB" id="A0A284RYM9"/>
<protein>
    <submittedName>
        <fullName evidence="1">Uncharacterized protein</fullName>
    </submittedName>
</protein>
<evidence type="ECO:0000313" key="2">
    <source>
        <dbReference type="Proteomes" id="UP000219338"/>
    </source>
</evidence>
<dbReference type="EMBL" id="FUEG01000021">
    <property type="protein sequence ID" value="SJL13878.1"/>
    <property type="molecule type" value="Genomic_DNA"/>
</dbReference>